<evidence type="ECO:0000256" key="3">
    <source>
        <dbReference type="ARBA" id="ARBA00022553"/>
    </source>
</evidence>
<comment type="catalytic activity">
    <reaction evidence="1">
        <text>ATP + protein L-histidine = ADP + protein N-phospho-L-histidine.</text>
        <dbReference type="EC" id="2.7.13.3"/>
    </reaction>
</comment>
<keyword evidence="4" id="KW-0808">Transferase</keyword>
<dbReference type="PROSITE" id="PS50112">
    <property type="entry name" value="PAS"/>
    <property type="match status" value="1"/>
</dbReference>
<dbReference type="AlphaFoldDB" id="A0A7Y9E748"/>
<dbReference type="PANTHER" id="PTHR43304">
    <property type="entry name" value="PHYTOCHROME-LIKE PROTEIN CPH1"/>
    <property type="match status" value="1"/>
</dbReference>
<dbReference type="EC" id="2.7.13.3" evidence="2"/>
<feature type="domain" description="PAS" evidence="6">
    <location>
        <begin position="17"/>
        <end position="62"/>
    </location>
</feature>
<dbReference type="InterPro" id="IPR011006">
    <property type="entry name" value="CheY-like_superfamily"/>
</dbReference>
<dbReference type="PROSITE" id="PS50921">
    <property type="entry name" value="ANTAR"/>
    <property type="match status" value="1"/>
</dbReference>
<dbReference type="GO" id="GO:0004673">
    <property type="term" value="F:protein histidine kinase activity"/>
    <property type="evidence" value="ECO:0007669"/>
    <property type="project" value="UniProtKB-EC"/>
</dbReference>
<feature type="domain" description="ANTAR" evidence="7">
    <location>
        <begin position="111"/>
        <end position="172"/>
    </location>
</feature>
<evidence type="ECO:0000313" key="8">
    <source>
        <dbReference type="EMBL" id="NYD42237.1"/>
    </source>
</evidence>
<evidence type="ECO:0000259" key="7">
    <source>
        <dbReference type="PROSITE" id="PS50921"/>
    </source>
</evidence>
<keyword evidence="3" id="KW-0597">Phosphoprotein</keyword>
<dbReference type="InterPro" id="IPR035965">
    <property type="entry name" value="PAS-like_dom_sf"/>
</dbReference>
<protein>
    <recommendedName>
        <fullName evidence="2">histidine kinase</fullName>
        <ecNumber evidence="2">2.7.13.3</ecNumber>
    </recommendedName>
</protein>
<dbReference type="Gene3D" id="3.30.450.20">
    <property type="entry name" value="PAS domain"/>
    <property type="match status" value="1"/>
</dbReference>
<dbReference type="Gene3D" id="2.10.70.100">
    <property type="match status" value="1"/>
</dbReference>
<proteinExistence type="predicted"/>
<dbReference type="Pfam" id="PF03861">
    <property type="entry name" value="ANTAR"/>
    <property type="match status" value="1"/>
</dbReference>
<evidence type="ECO:0000256" key="1">
    <source>
        <dbReference type="ARBA" id="ARBA00000085"/>
    </source>
</evidence>
<evidence type="ECO:0000256" key="5">
    <source>
        <dbReference type="ARBA" id="ARBA00022777"/>
    </source>
</evidence>
<dbReference type="PANTHER" id="PTHR43304:SF1">
    <property type="entry name" value="PAC DOMAIN-CONTAINING PROTEIN"/>
    <property type="match status" value="1"/>
</dbReference>
<name>A0A7Y9E748_9ACTN</name>
<dbReference type="SMART" id="SM01012">
    <property type="entry name" value="ANTAR"/>
    <property type="match status" value="1"/>
</dbReference>
<sequence length="206" mass="22672">MPTASYVYWAREDRWDWSDAMFRLHGFEPGEIMPTTDLLLRHKHPDDVASVRTVFGAALREGRAFVCRHRIIDAQQHQRTVVAFGFPQHDPSGEVRSVRGTVADVTRQLAHDTRQATAAAVEGATATRGVIDQAKGCLMARYGLDPEEAFTVLRAISNHTNRRVHDLAGSLIELLTSGPTGPDRPARTVAEVESLLAAADRRPGPS</sequence>
<dbReference type="Pfam" id="PF08447">
    <property type="entry name" value="PAS_3"/>
    <property type="match status" value="1"/>
</dbReference>
<dbReference type="InterPro" id="IPR000014">
    <property type="entry name" value="PAS"/>
</dbReference>
<organism evidence="8 9">
    <name type="scientific">Nocardioides panaciterrulae</name>
    <dbReference type="NCBI Taxonomy" id="661492"/>
    <lineage>
        <taxon>Bacteria</taxon>
        <taxon>Bacillati</taxon>
        <taxon>Actinomycetota</taxon>
        <taxon>Actinomycetes</taxon>
        <taxon>Propionibacteriales</taxon>
        <taxon>Nocardioidaceae</taxon>
        <taxon>Nocardioides</taxon>
    </lineage>
</organism>
<comment type="caution">
    <text evidence="8">The sequence shown here is derived from an EMBL/GenBank/DDBJ whole genome shotgun (WGS) entry which is preliminary data.</text>
</comment>
<dbReference type="Proteomes" id="UP000535511">
    <property type="component" value="Unassembled WGS sequence"/>
</dbReference>
<evidence type="ECO:0000313" key="9">
    <source>
        <dbReference type="Proteomes" id="UP000535511"/>
    </source>
</evidence>
<gene>
    <name evidence="8" type="ORF">BJZ21_002320</name>
</gene>
<dbReference type="InterPro" id="IPR005561">
    <property type="entry name" value="ANTAR"/>
</dbReference>
<evidence type="ECO:0000256" key="2">
    <source>
        <dbReference type="ARBA" id="ARBA00012438"/>
    </source>
</evidence>
<accession>A0A7Y9E748</accession>
<dbReference type="InterPro" id="IPR013655">
    <property type="entry name" value="PAS_fold_3"/>
</dbReference>
<dbReference type="RefSeq" id="WP_179663896.1">
    <property type="nucleotide sequence ID" value="NZ_JACCBG010000001.1"/>
</dbReference>
<dbReference type="SUPFAM" id="SSF55785">
    <property type="entry name" value="PYP-like sensor domain (PAS domain)"/>
    <property type="match status" value="1"/>
</dbReference>
<evidence type="ECO:0000259" key="6">
    <source>
        <dbReference type="PROSITE" id="PS50112"/>
    </source>
</evidence>
<dbReference type="InterPro" id="IPR036388">
    <property type="entry name" value="WH-like_DNA-bd_sf"/>
</dbReference>
<dbReference type="EMBL" id="JACCBG010000001">
    <property type="protein sequence ID" value="NYD42237.1"/>
    <property type="molecule type" value="Genomic_DNA"/>
</dbReference>
<reference evidence="8 9" key="1">
    <citation type="submission" date="2020-07" db="EMBL/GenBank/DDBJ databases">
        <title>Sequencing the genomes of 1000 actinobacteria strains.</title>
        <authorList>
            <person name="Klenk H.-P."/>
        </authorList>
    </citation>
    <scope>NUCLEOTIDE SEQUENCE [LARGE SCALE GENOMIC DNA]</scope>
    <source>
        <strain evidence="8 9">DSM 21350</strain>
    </source>
</reference>
<dbReference type="SUPFAM" id="SSF52172">
    <property type="entry name" value="CheY-like"/>
    <property type="match status" value="1"/>
</dbReference>
<dbReference type="InterPro" id="IPR052162">
    <property type="entry name" value="Sensor_kinase/Photoreceptor"/>
</dbReference>
<evidence type="ECO:0000256" key="4">
    <source>
        <dbReference type="ARBA" id="ARBA00022679"/>
    </source>
</evidence>
<dbReference type="Gene3D" id="1.10.10.10">
    <property type="entry name" value="Winged helix-like DNA-binding domain superfamily/Winged helix DNA-binding domain"/>
    <property type="match status" value="1"/>
</dbReference>
<dbReference type="GO" id="GO:0003723">
    <property type="term" value="F:RNA binding"/>
    <property type="evidence" value="ECO:0007669"/>
    <property type="project" value="InterPro"/>
</dbReference>
<keyword evidence="5" id="KW-0418">Kinase</keyword>
<keyword evidence="9" id="KW-1185">Reference proteome</keyword>